<sequence>MKRKVDVICLWLKTAAKMLEECLARTFHMVHLFLGQRTVQPEVVTKCGRLQGKLAQVEGVDQPVNVFLGIPFAKPPVGPLRFSPPQPAEPWNNVREATHFPPVCLQHLEWMSAIKKAMNTKFPILTVSEDCLYLNVFTPDMTAKLPVMVWIHGGGLVIGGASIYDGSALSAYGNVVVVTIQYRLGLPGFFRKHLKAQQPFFCSLCQAVWEKNEAGPFTMEHNFLLSILSPLAKGLFHRAISESGVAQIPGLFTNYPEVFAEKVADLSGCEKSHPGMLQCLRSKTEEDLRILNEVGIVPAVVDGEFIPKAPEVLLAAKEFSTVPYLTGVNNNEYGWLLPQVSKRNLSSVTCPSLQNLPLESVTMALEEYLGDTEDRATLRDSFQDLMGDILFVVPALQVARYHRDSGAPVYFYEFQHRPTAFKDIKPSFVKADHGDELVFVFGGPFLRIESTEGEKDLSRRIMKYWANFAHHGDPNGEGLMEWPRYDLDEQYLELNLKQRKAEKLKKSRVDFWLKTLPEKMKKITEERKIHEEL</sequence>
<dbReference type="GeneTree" id="ENSGT00940000155200"/>
<dbReference type="Pfam" id="PF00135">
    <property type="entry name" value="COesterase"/>
    <property type="match status" value="2"/>
</dbReference>
<dbReference type="SUPFAM" id="SSF53474">
    <property type="entry name" value="alpha/beta-Hydrolases"/>
    <property type="match status" value="1"/>
</dbReference>
<dbReference type="InterPro" id="IPR050309">
    <property type="entry name" value="Type-B_Carboxylest/Lipase"/>
</dbReference>
<feature type="domain" description="Carboxylesterase type B" evidence="2">
    <location>
        <begin position="40"/>
        <end position="192"/>
    </location>
</feature>
<dbReference type="PROSITE" id="PS00941">
    <property type="entry name" value="CARBOXYLESTERASE_B_2"/>
    <property type="match status" value="1"/>
</dbReference>
<dbReference type="Ensembl" id="ENSSMRT00000029428.1">
    <property type="protein sequence ID" value="ENSSMRP00000025132.1"/>
    <property type="gene ID" value="ENSSMRG00000019440.1"/>
</dbReference>
<reference evidence="3" key="1">
    <citation type="submission" date="2025-08" db="UniProtKB">
        <authorList>
            <consortium name="Ensembl"/>
        </authorList>
    </citation>
    <scope>IDENTIFICATION</scope>
</reference>
<proteinExistence type="inferred from homology"/>
<protein>
    <recommendedName>
        <fullName evidence="2">Carboxylesterase type B domain-containing protein</fullName>
    </recommendedName>
</protein>
<dbReference type="InterPro" id="IPR019819">
    <property type="entry name" value="Carboxylesterase_B_CS"/>
</dbReference>
<feature type="domain" description="Carboxylesterase type B" evidence="2">
    <location>
        <begin position="226"/>
        <end position="512"/>
    </location>
</feature>
<organism evidence="3 4">
    <name type="scientific">Salvator merianae</name>
    <name type="common">Argentine black and white tegu</name>
    <name type="synonym">Tupinambis merianae</name>
    <dbReference type="NCBI Taxonomy" id="96440"/>
    <lineage>
        <taxon>Eukaryota</taxon>
        <taxon>Metazoa</taxon>
        <taxon>Chordata</taxon>
        <taxon>Craniata</taxon>
        <taxon>Vertebrata</taxon>
        <taxon>Euteleostomi</taxon>
        <taxon>Lepidosauria</taxon>
        <taxon>Squamata</taxon>
        <taxon>Bifurcata</taxon>
        <taxon>Unidentata</taxon>
        <taxon>Episquamata</taxon>
        <taxon>Laterata</taxon>
        <taxon>Teiioidea</taxon>
        <taxon>Teiidae</taxon>
        <taxon>Salvator</taxon>
    </lineage>
</organism>
<evidence type="ECO:0000256" key="1">
    <source>
        <dbReference type="ARBA" id="ARBA00005964"/>
    </source>
</evidence>
<keyword evidence="4" id="KW-1185">Reference proteome</keyword>
<evidence type="ECO:0000259" key="2">
    <source>
        <dbReference type="Pfam" id="PF00135"/>
    </source>
</evidence>
<name>A0A8D0E298_SALMN</name>
<dbReference type="InterPro" id="IPR029058">
    <property type="entry name" value="AB_hydrolase_fold"/>
</dbReference>
<dbReference type="OMA" id="QPREPWN"/>
<dbReference type="InterPro" id="IPR002018">
    <property type="entry name" value="CarbesteraseB"/>
</dbReference>
<dbReference type="PANTHER" id="PTHR11559">
    <property type="entry name" value="CARBOXYLESTERASE"/>
    <property type="match status" value="1"/>
</dbReference>
<reference evidence="3" key="2">
    <citation type="submission" date="2025-09" db="UniProtKB">
        <authorList>
            <consortium name="Ensembl"/>
        </authorList>
    </citation>
    <scope>IDENTIFICATION</scope>
</reference>
<evidence type="ECO:0000313" key="4">
    <source>
        <dbReference type="Proteomes" id="UP000694421"/>
    </source>
</evidence>
<accession>A0A8D0E298</accession>
<comment type="similarity">
    <text evidence="1">Belongs to the type-B carboxylesterase/lipase family.</text>
</comment>
<dbReference type="Proteomes" id="UP000694421">
    <property type="component" value="Unplaced"/>
</dbReference>
<dbReference type="AlphaFoldDB" id="A0A8D0E298"/>
<dbReference type="Gene3D" id="3.40.50.1820">
    <property type="entry name" value="alpha/beta hydrolase"/>
    <property type="match status" value="2"/>
</dbReference>
<evidence type="ECO:0000313" key="3">
    <source>
        <dbReference type="Ensembl" id="ENSSMRP00000025132.1"/>
    </source>
</evidence>